<reference evidence="3 5" key="1">
    <citation type="submission" date="2017-06" db="EMBL/GenBank/DDBJ databases">
        <title>A platform for efficient transgenesis in Macrostomum lignano, a flatworm model organism for stem cell research.</title>
        <authorList>
            <person name="Berezikov E."/>
        </authorList>
    </citation>
    <scope>NUCLEOTIDE SEQUENCE [LARGE SCALE GENOMIC DNA]</scope>
    <source>
        <strain evidence="3">DV1</strain>
        <tissue evidence="3">Whole organism</tissue>
    </source>
</reference>
<accession>A0A267H6W9</accession>
<protein>
    <recommendedName>
        <fullName evidence="6">Ig-like domain-containing protein</fullName>
    </recommendedName>
</protein>
<evidence type="ECO:0008006" key="6">
    <source>
        <dbReference type="Google" id="ProtNLM"/>
    </source>
</evidence>
<evidence type="ECO:0000256" key="2">
    <source>
        <dbReference type="SAM" id="SignalP"/>
    </source>
</evidence>
<proteinExistence type="predicted"/>
<evidence type="ECO:0000313" key="3">
    <source>
        <dbReference type="EMBL" id="PAA94016.1"/>
    </source>
</evidence>
<dbReference type="EMBL" id="NIVC01000018">
    <property type="protein sequence ID" value="PAA94016.1"/>
    <property type="molecule type" value="Genomic_DNA"/>
</dbReference>
<evidence type="ECO:0000256" key="1">
    <source>
        <dbReference type="SAM" id="MobiDB-lite"/>
    </source>
</evidence>
<feature type="chain" id="PRO_5011916248" description="Ig-like domain-containing protein" evidence="2">
    <location>
        <begin position="28"/>
        <end position="201"/>
    </location>
</feature>
<keyword evidence="5" id="KW-1185">Reference proteome</keyword>
<feature type="region of interest" description="Disordered" evidence="1">
    <location>
        <begin position="176"/>
        <end position="201"/>
    </location>
</feature>
<dbReference type="AlphaFoldDB" id="A0A267H6W9"/>
<dbReference type="EMBL" id="NIVC01000018">
    <property type="protein sequence ID" value="PAA94017.1"/>
    <property type="molecule type" value="Genomic_DNA"/>
</dbReference>
<feature type="signal peptide" evidence="2">
    <location>
        <begin position="1"/>
        <end position="27"/>
    </location>
</feature>
<comment type="caution">
    <text evidence="3">The sequence shown here is derived from an EMBL/GenBank/DDBJ whole genome shotgun (WGS) entry which is preliminary data.</text>
</comment>
<name>A0A267H6W9_9PLAT</name>
<evidence type="ECO:0000313" key="4">
    <source>
        <dbReference type="EMBL" id="PAA94017.1"/>
    </source>
</evidence>
<organism evidence="3 5">
    <name type="scientific">Macrostomum lignano</name>
    <dbReference type="NCBI Taxonomy" id="282301"/>
    <lineage>
        <taxon>Eukaryota</taxon>
        <taxon>Metazoa</taxon>
        <taxon>Spiralia</taxon>
        <taxon>Lophotrochozoa</taxon>
        <taxon>Platyhelminthes</taxon>
        <taxon>Rhabditophora</taxon>
        <taxon>Macrostomorpha</taxon>
        <taxon>Macrostomida</taxon>
        <taxon>Macrostomidae</taxon>
        <taxon>Macrostomum</taxon>
    </lineage>
</organism>
<sequence length="201" mass="22557">MAGPVALVRRLLAHLWSLMWRVWNYLASLNDNDWLAATSNENRREQLFNASIQSESLSLPWTMEMAQLPGEDTLEFTCVYNLAPDSGLSDVQIDRIGVLRSVGVAEFYTDCLGNWPAFLTDSRVAALDWSSDIYALDYSKSVRRPRKTAQQLRQEAAQRSAEKLETQTRAVLAAASAKRRSVAANDMASSRRDSEGRQQNA</sequence>
<gene>
    <name evidence="3" type="ORF">BOX15_Mlig027744g1</name>
    <name evidence="4" type="ORF">BOX15_Mlig027744g4</name>
</gene>
<feature type="compositionally biased region" description="Basic and acidic residues" evidence="1">
    <location>
        <begin position="189"/>
        <end position="201"/>
    </location>
</feature>
<evidence type="ECO:0000313" key="5">
    <source>
        <dbReference type="Proteomes" id="UP000215902"/>
    </source>
</evidence>
<dbReference type="Proteomes" id="UP000215902">
    <property type="component" value="Unassembled WGS sequence"/>
</dbReference>
<keyword evidence="2" id="KW-0732">Signal</keyword>